<accession>A0ABS4JCM6</accession>
<protein>
    <submittedName>
        <fullName evidence="1">Uncharacterized protein (TIGR00375 family)</fullName>
    </submittedName>
</protein>
<dbReference type="SUPFAM" id="SSF47781">
    <property type="entry name" value="RuvA domain 2-like"/>
    <property type="match status" value="1"/>
</dbReference>
<dbReference type="RefSeq" id="WP_209858824.1">
    <property type="nucleotide sequence ID" value="NZ_JAGGLD010000001.1"/>
</dbReference>
<name>A0ABS4JCM6_9BACL</name>
<dbReference type="Gene3D" id="3.20.20.140">
    <property type="entry name" value="Metal-dependent hydrolases"/>
    <property type="match status" value="1"/>
</dbReference>
<dbReference type="PANTHER" id="PTHR40084:SF1">
    <property type="entry name" value="PHOSPHOTRANSFERASE"/>
    <property type="match status" value="1"/>
</dbReference>
<evidence type="ECO:0000313" key="2">
    <source>
        <dbReference type="Proteomes" id="UP001519288"/>
    </source>
</evidence>
<comment type="caution">
    <text evidence="1">The sequence shown here is derived from an EMBL/GenBank/DDBJ whole genome shotgun (WGS) entry which is preliminary data.</text>
</comment>
<evidence type="ECO:0000313" key="1">
    <source>
        <dbReference type="EMBL" id="MBP1999476.1"/>
    </source>
</evidence>
<dbReference type="EMBL" id="JAGGLD010000001">
    <property type="protein sequence ID" value="MBP1999476.1"/>
    <property type="molecule type" value="Genomic_DNA"/>
</dbReference>
<reference evidence="1 2" key="1">
    <citation type="submission" date="2021-03" db="EMBL/GenBank/DDBJ databases">
        <title>Genomic Encyclopedia of Type Strains, Phase IV (KMG-IV): sequencing the most valuable type-strain genomes for metagenomic binning, comparative biology and taxonomic classification.</title>
        <authorList>
            <person name="Goeker M."/>
        </authorList>
    </citation>
    <scope>NUCLEOTIDE SEQUENCE [LARGE SCALE GENOMIC DNA]</scope>
    <source>
        <strain evidence="1 2">DSM 26806</strain>
    </source>
</reference>
<dbReference type="InterPro" id="IPR010994">
    <property type="entry name" value="RuvA_2-like"/>
</dbReference>
<keyword evidence="2" id="KW-1185">Reference proteome</keyword>
<dbReference type="CDD" id="cd19067">
    <property type="entry name" value="PfuEndoQ-like"/>
    <property type="match status" value="1"/>
</dbReference>
<proteinExistence type="predicted"/>
<dbReference type="SUPFAM" id="SSF89550">
    <property type="entry name" value="PHP domain-like"/>
    <property type="match status" value="1"/>
</dbReference>
<dbReference type="Gene3D" id="1.10.150.20">
    <property type="entry name" value="5' to 3' exonuclease, C-terminal subdomain"/>
    <property type="match status" value="1"/>
</dbReference>
<dbReference type="Proteomes" id="UP001519288">
    <property type="component" value="Unassembled WGS sequence"/>
</dbReference>
<gene>
    <name evidence="1" type="ORF">J2Z69_000495</name>
</gene>
<sequence length="396" mass="43966">MREPELRSCYADLHIHIGRTGRDEPVKISGSRDLTFSRIAAEAAHRKGIELIGIIDCHAPGVQEDIHSSLMKGEMKELADGGIQYRGTTILLGSEIEIREPGMAPAHLLVYFPSLSIMEQFTSWLSTRMKNVGLSSQRLYAPVRELQKQVYGMGGMVIPAHIFTPHKSIYGSAADQMAKVLNLEEISAVELGLSADTEMAGYISELDSYTILTNSDAHSLGKIGREYNEMKLAELNYREFEKVLARQEGRRVIANYGLNPRLGKYHRSYCATCQSIIDEQDVTRQRCPYCGSPKLVRGVLDRIISIADREVSRPPANRPPYYYQIPLEFIPGLGPSKRERLLERFGTEMNILHHVPTAEIADVVGEELAVRISEARSGSLIVSAGGGGTYGKIVHP</sequence>
<organism evidence="1 2">
    <name type="scientific">Paenibacillus shirakamiensis</name>
    <dbReference type="NCBI Taxonomy" id="1265935"/>
    <lineage>
        <taxon>Bacteria</taxon>
        <taxon>Bacillati</taxon>
        <taxon>Bacillota</taxon>
        <taxon>Bacilli</taxon>
        <taxon>Bacillales</taxon>
        <taxon>Paenibacillaceae</taxon>
        <taxon>Paenibacillus</taxon>
    </lineage>
</organism>
<dbReference type="InterPro" id="IPR016195">
    <property type="entry name" value="Pol/histidinol_Pase-like"/>
</dbReference>
<dbReference type="PANTHER" id="PTHR40084">
    <property type="entry name" value="PHOSPHOHYDROLASE, PHP FAMILY"/>
    <property type="match status" value="1"/>
</dbReference>